<gene>
    <name evidence="1" type="ORF">PV05_08107</name>
</gene>
<dbReference type="GeneID" id="25330015"/>
<keyword evidence="2" id="KW-1185">Reference proteome</keyword>
<dbReference type="OrthoDB" id="550424at2759"/>
<dbReference type="HOGENOM" id="CLU_2740037_0_0_1"/>
<accession>A0A0D2EAZ2</accession>
<organism evidence="1 2">
    <name type="scientific">Exophiala xenobiotica</name>
    <dbReference type="NCBI Taxonomy" id="348802"/>
    <lineage>
        <taxon>Eukaryota</taxon>
        <taxon>Fungi</taxon>
        <taxon>Dikarya</taxon>
        <taxon>Ascomycota</taxon>
        <taxon>Pezizomycotina</taxon>
        <taxon>Eurotiomycetes</taxon>
        <taxon>Chaetothyriomycetidae</taxon>
        <taxon>Chaetothyriales</taxon>
        <taxon>Herpotrichiellaceae</taxon>
        <taxon>Exophiala</taxon>
    </lineage>
</organism>
<dbReference type="SUPFAM" id="SSF53383">
    <property type="entry name" value="PLP-dependent transferases"/>
    <property type="match status" value="1"/>
</dbReference>
<reference evidence="1 2" key="1">
    <citation type="submission" date="2015-01" db="EMBL/GenBank/DDBJ databases">
        <title>The Genome Sequence of Exophiala xenobiotica CBS118157.</title>
        <authorList>
            <consortium name="The Broad Institute Genomics Platform"/>
            <person name="Cuomo C."/>
            <person name="de Hoog S."/>
            <person name="Gorbushina A."/>
            <person name="Stielow B."/>
            <person name="Teixiera M."/>
            <person name="Abouelleil A."/>
            <person name="Chapman S.B."/>
            <person name="Priest M."/>
            <person name="Young S.K."/>
            <person name="Wortman J."/>
            <person name="Nusbaum C."/>
            <person name="Birren B."/>
        </authorList>
    </citation>
    <scope>NUCLEOTIDE SEQUENCE [LARGE SCALE GENOMIC DNA]</scope>
    <source>
        <strain evidence="1 2">CBS 118157</strain>
    </source>
</reference>
<dbReference type="RefSeq" id="XP_013313057.1">
    <property type="nucleotide sequence ID" value="XM_013457603.1"/>
</dbReference>
<dbReference type="Gene3D" id="3.90.1150.10">
    <property type="entry name" value="Aspartate Aminotransferase, domain 1"/>
    <property type="match status" value="1"/>
</dbReference>
<evidence type="ECO:0000313" key="2">
    <source>
        <dbReference type="Proteomes" id="UP000054342"/>
    </source>
</evidence>
<dbReference type="AlphaFoldDB" id="A0A0D2EAZ2"/>
<proteinExistence type="predicted"/>
<evidence type="ECO:0000313" key="1">
    <source>
        <dbReference type="EMBL" id="KIW52473.1"/>
    </source>
</evidence>
<dbReference type="STRING" id="348802.A0A0D2EAZ2"/>
<protein>
    <recommendedName>
        <fullName evidence="3">Aspartate transaminase</fullName>
    </recommendedName>
</protein>
<dbReference type="InterPro" id="IPR015424">
    <property type="entry name" value="PyrdxlP-dep_Trfase"/>
</dbReference>
<dbReference type="EMBL" id="KN847321">
    <property type="protein sequence ID" value="KIW52473.1"/>
    <property type="molecule type" value="Genomic_DNA"/>
</dbReference>
<evidence type="ECO:0008006" key="3">
    <source>
        <dbReference type="Google" id="ProtNLM"/>
    </source>
</evidence>
<dbReference type="Proteomes" id="UP000054342">
    <property type="component" value="Unassembled WGS sequence"/>
</dbReference>
<name>A0A0D2EAZ2_9EURO</name>
<dbReference type="InterPro" id="IPR015422">
    <property type="entry name" value="PyrdxlP-dep_Trfase_small"/>
</dbReference>
<sequence length="71" mass="7960">MTATIFSPGLIPQAPDDPHYGLRAAHRSDTFDRKVDFIIGLYRDNEGHPWILPVVKKVRSPSQTPFGIMAI</sequence>